<dbReference type="AlphaFoldDB" id="D7DUU0"/>
<dbReference type="Pfam" id="PF12838">
    <property type="entry name" value="Fer4_7"/>
    <property type="match status" value="1"/>
</dbReference>
<dbReference type="Proteomes" id="UP000007722">
    <property type="component" value="Chromosome"/>
</dbReference>
<keyword evidence="7" id="KW-1185">Reference proteome</keyword>
<keyword evidence="3" id="KW-0408">Iron</keyword>
<accession>D7DUU0</accession>
<name>D7DUU0_METV3</name>
<evidence type="ECO:0000256" key="3">
    <source>
        <dbReference type="ARBA" id="ARBA00023004"/>
    </source>
</evidence>
<evidence type="ECO:0000256" key="4">
    <source>
        <dbReference type="ARBA" id="ARBA00023014"/>
    </source>
</evidence>
<evidence type="ECO:0000259" key="5">
    <source>
        <dbReference type="PROSITE" id="PS51379"/>
    </source>
</evidence>
<dbReference type="InterPro" id="IPR010226">
    <property type="entry name" value="NADH_quinone_OxRdtase_chainI"/>
</dbReference>
<dbReference type="PANTHER" id="PTHR10849">
    <property type="entry name" value="NADH DEHYDROGENASE UBIQUINONE IRON-SULFUR PROTEIN 8, MITOCHONDRIAL"/>
    <property type="match status" value="1"/>
</dbReference>
<keyword evidence="4" id="KW-0411">Iron-sulfur</keyword>
<evidence type="ECO:0000313" key="6">
    <source>
        <dbReference type="EMBL" id="ADI36900.1"/>
    </source>
</evidence>
<dbReference type="OrthoDB" id="2837at2157"/>
<dbReference type="SUPFAM" id="SSF54862">
    <property type="entry name" value="4Fe-4S ferredoxins"/>
    <property type="match status" value="1"/>
</dbReference>
<feature type="domain" description="4Fe-4S ferredoxin-type" evidence="5">
    <location>
        <begin position="45"/>
        <end position="74"/>
    </location>
</feature>
<dbReference type="GO" id="GO:0016020">
    <property type="term" value="C:membrane"/>
    <property type="evidence" value="ECO:0007669"/>
    <property type="project" value="InterPro"/>
</dbReference>
<dbReference type="EMBL" id="CP002057">
    <property type="protein sequence ID" value="ADI36900.1"/>
    <property type="molecule type" value="Genomic_DNA"/>
</dbReference>
<evidence type="ECO:0000313" key="7">
    <source>
        <dbReference type="Proteomes" id="UP000007722"/>
    </source>
</evidence>
<keyword evidence="2" id="KW-0479">Metal-binding</keyword>
<dbReference type="Gene3D" id="3.30.70.3270">
    <property type="match status" value="1"/>
</dbReference>
<dbReference type="InterPro" id="IPR017896">
    <property type="entry name" value="4Fe4S_Fe-S-bd"/>
</dbReference>
<dbReference type="GO" id="GO:0016651">
    <property type="term" value="F:oxidoreductase activity, acting on NAD(P)H"/>
    <property type="evidence" value="ECO:0007669"/>
    <property type="project" value="InterPro"/>
</dbReference>
<reference evidence="6 7" key="1">
    <citation type="submission" date="2010-05" db="EMBL/GenBank/DDBJ databases">
        <title>Complete sequence of Methanococcus voltae A3.</title>
        <authorList>
            <consortium name="US DOE Joint Genome Institute"/>
            <person name="Lucas S."/>
            <person name="Copeland A."/>
            <person name="Lapidus A."/>
            <person name="Cheng J.-F."/>
            <person name="Bruce D."/>
            <person name="Goodwin L."/>
            <person name="Pitluck S."/>
            <person name="Lowry S."/>
            <person name="Clum A."/>
            <person name="Land M."/>
            <person name="Hauser L."/>
            <person name="Kyrpides N."/>
            <person name="Mikhailova N."/>
            <person name="Whitman W.B."/>
            <person name="Woyke T."/>
        </authorList>
    </citation>
    <scope>NUCLEOTIDE SEQUENCE [LARGE SCALE GENOMIC DNA]</scope>
    <source>
        <strain evidence="7">ATCC BAA-1334 / A3</strain>
    </source>
</reference>
<dbReference type="NCBIfam" id="NF004914">
    <property type="entry name" value="PRK06273.1"/>
    <property type="match status" value="1"/>
</dbReference>
<evidence type="ECO:0000256" key="2">
    <source>
        <dbReference type="ARBA" id="ARBA00022723"/>
    </source>
</evidence>
<gene>
    <name evidence="6" type="ordered locus">Mvol_1243</name>
</gene>
<dbReference type="eggNOG" id="arCOG01543">
    <property type="taxonomic scope" value="Archaea"/>
</dbReference>
<dbReference type="InterPro" id="IPR017900">
    <property type="entry name" value="4Fe4S_Fe_S_CS"/>
</dbReference>
<proteinExistence type="predicted"/>
<keyword evidence="1" id="KW-0004">4Fe-4S</keyword>
<dbReference type="KEGG" id="mvo:Mvol_1243"/>
<dbReference type="PROSITE" id="PS51379">
    <property type="entry name" value="4FE4S_FER_2"/>
    <property type="match status" value="2"/>
</dbReference>
<dbReference type="PROSITE" id="PS00198">
    <property type="entry name" value="4FE4S_FER_1"/>
    <property type="match status" value="2"/>
</dbReference>
<evidence type="ECO:0000256" key="1">
    <source>
        <dbReference type="ARBA" id="ARBA00022485"/>
    </source>
</evidence>
<dbReference type="STRING" id="456320.Mvol_1243"/>
<feature type="domain" description="4Fe-4S ferredoxin-type" evidence="5">
    <location>
        <begin position="87"/>
        <end position="116"/>
    </location>
</feature>
<organism evidence="6 7">
    <name type="scientific">Methanococcus voltae (strain ATCC BAA-1334 / A3)</name>
    <dbReference type="NCBI Taxonomy" id="456320"/>
    <lineage>
        <taxon>Archaea</taxon>
        <taxon>Methanobacteriati</taxon>
        <taxon>Methanobacteriota</taxon>
        <taxon>Methanomada group</taxon>
        <taxon>Methanococci</taxon>
        <taxon>Methanococcales</taxon>
        <taxon>Methanococcaceae</taxon>
        <taxon>Methanococcus</taxon>
    </lineage>
</organism>
<dbReference type="FunCoup" id="D7DUU0">
    <property type="interactions" value="2"/>
</dbReference>
<dbReference type="InParanoid" id="D7DUU0"/>
<protein>
    <submittedName>
        <fullName evidence="6">4Fe-4S ferredoxin iron-sulfur binding domain protein</fullName>
    </submittedName>
</protein>
<dbReference type="GO" id="GO:0046872">
    <property type="term" value="F:metal ion binding"/>
    <property type="evidence" value="ECO:0007669"/>
    <property type="project" value="UniProtKB-KW"/>
</dbReference>
<sequence length="169" mass="19046">MDSGVRELSKIFISGFYRNLERIIFGTGRYTSKEMTESILKGIVLPENVLKDICIGCGGCANACPTKAITMEQIEPIKLTEDYSKEFIPVIDAEKCVYCLYCHDFCPIFALFNEISPIHPRHVGDSKNIKIDVSKVLEKPVEISEEKIQSIMKILSINLDNVIKNKNKA</sequence>
<dbReference type="GO" id="GO:0051539">
    <property type="term" value="F:4 iron, 4 sulfur cluster binding"/>
    <property type="evidence" value="ECO:0007669"/>
    <property type="project" value="UniProtKB-KW"/>
</dbReference>
<dbReference type="HOGENOM" id="CLU_108340_0_0_2"/>